<protein>
    <submittedName>
        <fullName evidence="1">Uncharacterized protein</fullName>
    </submittedName>
</protein>
<keyword evidence="2" id="KW-1185">Reference proteome</keyword>
<sequence length="415" mass="47006">MPKEGSGTLEVPANVMEMWEAAGTQRDALFSMWAKCGGVKAVFIERVVVMSKKTRSKKLVVKGGFYSKEDMKTEPRIEKIVKWAESKRLVRPCEYDSDTMEYWVNTRTEGTLTKEDIDEITTQKEYEGDGGTDLEMKPLVQMGSAPDLDPADPMLGMAQDLEGVANQVNDYLRETLRAKNSLQNFIDRLRTAAGSKNEKRASSKKDQPGCCWLCRAGFETATEHIAFEHLGLWEPDWIRTQGLANTLPWLSPGGPILQYMLLEEDDAPSFFRPDLFHVYHSGVGKDFLGSSFIYAIQILLNRGGVDRNIQALNDLLKAFLRRRKLYLHCRTLSPDTLGYSSTKEYPEGHWSKNQDTAVLMRFLVELLEDHPRSVSSDAMLTEMLLAARAMGNFMRTSFQADYFMSSADCQKLLRS</sequence>
<name>A0A812IZA6_9DINO</name>
<gene>
    <name evidence="1" type="ORF">SNEC2469_LOCUS837</name>
</gene>
<accession>A0A812IZA6</accession>
<comment type="caution">
    <text evidence="1">The sequence shown here is derived from an EMBL/GenBank/DDBJ whole genome shotgun (WGS) entry which is preliminary data.</text>
</comment>
<dbReference type="Proteomes" id="UP000601435">
    <property type="component" value="Unassembled WGS sequence"/>
</dbReference>
<evidence type="ECO:0000313" key="1">
    <source>
        <dbReference type="EMBL" id="CAE7184531.1"/>
    </source>
</evidence>
<dbReference type="AlphaFoldDB" id="A0A812IZA6"/>
<dbReference type="EMBL" id="CAJNJA010005165">
    <property type="protein sequence ID" value="CAE7184531.1"/>
    <property type="molecule type" value="Genomic_DNA"/>
</dbReference>
<reference evidence="1" key="1">
    <citation type="submission" date="2021-02" db="EMBL/GenBank/DDBJ databases">
        <authorList>
            <person name="Dougan E. K."/>
            <person name="Rhodes N."/>
            <person name="Thang M."/>
            <person name="Chan C."/>
        </authorList>
    </citation>
    <scope>NUCLEOTIDE SEQUENCE</scope>
</reference>
<feature type="non-terminal residue" evidence="1">
    <location>
        <position position="1"/>
    </location>
</feature>
<proteinExistence type="predicted"/>
<evidence type="ECO:0000313" key="2">
    <source>
        <dbReference type="Proteomes" id="UP000601435"/>
    </source>
</evidence>
<dbReference type="OrthoDB" id="436583at2759"/>
<organism evidence="1 2">
    <name type="scientific">Symbiodinium necroappetens</name>
    <dbReference type="NCBI Taxonomy" id="1628268"/>
    <lineage>
        <taxon>Eukaryota</taxon>
        <taxon>Sar</taxon>
        <taxon>Alveolata</taxon>
        <taxon>Dinophyceae</taxon>
        <taxon>Suessiales</taxon>
        <taxon>Symbiodiniaceae</taxon>
        <taxon>Symbiodinium</taxon>
    </lineage>
</organism>